<feature type="transmembrane region" description="Helical" evidence="10">
    <location>
        <begin position="206"/>
        <end position="230"/>
    </location>
</feature>
<keyword evidence="3 9" id="KW-0812">Transmembrane</keyword>
<evidence type="ECO:0000256" key="1">
    <source>
        <dbReference type="ARBA" id="ARBA00004141"/>
    </source>
</evidence>
<dbReference type="Gene3D" id="1.20.1280.290">
    <property type="match status" value="2"/>
</dbReference>
<evidence type="ECO:0000256" key="6">
    <source>
        <dbReference type="ARBA" id="ARBA00023136"/>
    </source>
</evidence>
<evidence type="ECO:0000313" key="11">
    <source>
        <dbReference type="EMBL" id="PCG80843.1"/>
    </source>
</evidence>
<proteinExistence type="inferred from homology"/>
<accession>A0A2A4KAM5</accession>
<evidence type="ECO:0000256" key="4">
    <source>
        <dbReference type="ARBA" id="ARBA00022737"/>
    </source>
</evidence>
<feature type="transmembrane region" description="Helical" evidence="10">
    <location>
        <begin position="72"/>
        <end position="90"/>
    </location>
</feature>
<keyword evidence="4" id="KW-0677">Repeat</keyword>
<protein>
    <recommendedName>
        <fullName evidence="8 9">Mannose-P-dolichol utilization defect 1 protein homolog</fullName>
    </recommendedName>
</protein>
<feature type="transmembrane region" description="Helical" evidence="10">
    <location>
        <begin position="126"/>
        <end position="144"/>
    </location>
</feature>
<evidence type="ECO:0000256" key="5">
    <source>
        <dbReference type="ARBA" id="ARBA00022989"/>
    </source>
</evidence>
<evidence type="ECO:0000256" key="8">
    <source>
        <dbReference type="ARBA" id="ARBA00067517"/>
    </source>
</evidence>
<gene>
    <name evidence="11" type="ORF">B5V51_1106</name>
</gene>
<evidence type="ECO:0000256" key="9">
    <source>
        <dbReference type="PIRNR" id="PIRNR023381"/>
    </source>
</evidence>
<feature type="transmembrane region" description="Helical" evidence="10">
    <location>
        <begin position="102"/>
        <end position="119"/>
    </location>
</feature>
<dbReference type="SMART" id="SM00679">
    <property type="entry name" value="CTNS"/>
    <property type="match status" value="2"/>
</dbReference>
<reference evidence="11" key="1">
    <citation type="submission" date="2017-09" db="EMBL/GenBank/DDBJ databases">
        <title>Contemporary evolution of a Lepidopteran species, Heliothis virescens, in response to modern agricultural practices.</title>
        <authorList>
            <person name="Fritz M.L."/>
            <person name="Deyonke A.M."/>
            <person name="Papanicolaou A."/>
            <person name="Micinski S."/>
            <person name="Westbrook J."/>
            <person name="Gould F."/>
        </authorList>
    </citation>
    <scope>NUCLEOTIDE SEQUENCE [LARGE SCALE GENOMIC DNA]</scope>
    <source>
        <strain evidence="11">HvINT-</strain>
        <tissue evidence="11">Whole body</tissue>
    </source>
</reference>
<name>A0A2A4KAM5_HELVI</name>
<keyword evidence="5 9" id="KW-1133">Transmembrane helix</keyword>
<dbReference type="PIRSF" id="PIRSF023381">
    <property type="entry name" value="MannP-dilichol_defect-1p"/>
    <property type="match status" value="1"/>
</dbReference>
<feature type="transmembrane region" description="Helical" evidence="10">
    <location>
        <begin position="181"/>
        <end position="200"/>
    </location>
</feature>
<dbReference type="Pfam" id="PF04193">
    <property type="entry name" value="PQ-loop"/>
    <property type="match status" value="2"/>
</dbReference>
<dbReference type="InterPro" id="IPR006603">
    <property type="entry name" value="PQ-loop_rpt"/>
</dbReference>
<comment type="similarity">
    <text evidence="7 9">Belongs to the MPDU1 (TC 2.A.43.3) family.</text>
</comment>
<dbReference type="FunFam" id="1.20.1280.290:FF:000006">
    <property type="entry name" value="mannose-P-dolichol utilization defect 1 protein"/>
    <property type="match status" value="1"/>
</dbReference>
<dbReference type="PANTHER" id="PTHR12226">
    <property type="entry name" value="MANNOSE-P-DOLICHOL UTILIZATION DEFECT 1 LEC35 -RELATED"/>
    <property type="match status" value="1"/>
</dbReference>
<dbReference type="GO" id="GO:0009312">
    <property type="term" value="P:oligosaccharide biosynthetic process"/>
    <property type="evidence" value="ECO:0007669"/>
    <property type="project" value="TreeGrafter"/>
</dbReference>
<dbReference type="InterPro" id="IPR016817">
    <property type="entry name" value="MannP-dilichol_defect-1"/>
</dbReference>
<comment type="subcellular location">
    <subcellularLocation>
        <location evidence="1 9">Membrane</location>
        <topology evidence="1 9">Multi-pass membrane protein</topology>
    </subcellularLocation>
</comment>
<evidence type="ECO:0000256" key="3">
    <source>
        <dbReference type="ARBA" id="ARBA00022692"/>
    </source>
</evidence>
<organism evidence="11">
    <name type="scientific">Heliothis virescens</name>
    <name type="common">Tobacco budworm moth</name>
    <dbReference type="NCBI Taxonomy" id="7102"/>
    <lineage>
        <taxon>Eukaryota</taxon>
        <taxon>Metazoa</taxon>
        <taxon>Ecdysozoa</taxon>
        <taxon>Arthropoda</taxon>
        <taxon>Hexapoda</taxon>
        <taxon>Insecta</taxon>
        <taxon>Pterygota</taxon>
        <taxon>Neoptera</taxon>
        <taxon>Endopterygota</taxon>
        <taxon>Lepidoptera</taxon>
        <taxon>Glossata</taxon>
        <taxon>Ditrysia</taxon>
        <taxon>Noctuoidea</taxon>
        <taxon>Noctuidae</taxon>
        <taxon>Heliothinae</taxon>
        <taxon>Heliothis</taxon>
    </lineage>
</organism>
<keyword evidence="2" id="KW-0813">Transport</keyword>
<dbReference type="AlphaFoldDB" id="A0A2A4KAM5"/>
<dbReference type="STRING" id="7102.A0A2A4KAM5"/>
<dbReference type="PANTHER" id="PTHR12226:SF2">
    <property type="entry name" value="MANNOSE-P-DOLICHOL UTILIZATION DEFECT 1 PROTEIN"/>
    <property type="match status" value="1"/>
</dbReference>
<dbReference type="EMBL" id="NWSH01000013">
    <property type="protein sequence ID" value="PCG80843.1"/>
    <property type="molecule type" value="Genomic_DNA"/>
</dbReference>
<evidence type="ECO:0000256" key="7">
    <source>
        <dbReference type="ARBA" id="ARBA00038475"/>
    </source>
</evidence>
<comment type="caution">
    <text evidence="11">The sequence shown here is derived from an EMBL/GenBank/DDBJ whole genome shotgun (WGS) entry which is preliminary data.</text>
</comment>
<dbReference type="GO" id="GO:0016020">
    <property type="term" value="C:membrane"/>
    <property type="evidence" value="ECO:0007669"/>
    <property type="project" value="UniProtKB-SubCell"/>
</dbReference>
<keyword evidence="6 9" id="KW-0472">Membrane</keyword>
<sequence length="249" mass="26650">MAEFLKGLLLSVLSEKCYEQYFVKFNFLDGPCLTATLSKGLGIGIIAGSILVKVPQILKILNSKSAEGINVYGVYLELFAITANFAYSYVMGFPFSAWGEGTFLAIQTAAIAALVLHYGGGTGKAGIFLATYAGIVSALVSGVTPTKVLWTMQAVNVPIIVVAKSIQVFTNYKNGSTGQLSAITCLLLFGGSIARIFTSLVETGDFIIIVTYCVSTVANGAIVAQLLWYWNVEKGTQNKNKNKKKKKLA</sequence>
<feature type="transmembrane region" description="Helical" evidence="10">
    <location>
        <begin position="150"/>
        <end position="169"/>
    </location>
</feature>
<evidence type="ECO:0000256" key="10">
    <source>
        <dbReference type="SAM" id="Phobius"/>
    </source>
</evidence>
<evidence type="ECO:0000256" key="2">
    <source>
        <dbReference type="ARBA" id="ARBA00022448"/>
    </source>
</evidence>
<feature type="transmembrane region" description="Helical" evidence="10">
    <location>
        <begin position="33"/>
        <end position="52"/>
    </location>
</feature>